<sequence>MDPFLRKEWYDIKAPSTFTKRNIGKTLVSRTQGTKIASDGLKGRVYQVSLADLNNDEDQAYRKILLKCEEVQGTSCLTNFYGMDLTRDKLCSLVRKWQTLIEAFVDVKTTDGYTLRMFCIGFTKRRNMQVRKTTYAQSSQVRAIRAEMVKIMMREASTCDLKELVRKLIPEVIGNEITKATKGIYPLQDVFVRKVKVLKSPRFDITKLMELHGEASAAAEDTGSKVERPAEPIPGDVPTNVEA</sequence>
<reference evidence="1" key="1">
    <citation type="submission" date="2019-11" db="EMBL/GenBank/DDBJ databases">
        <title>Nori genome reveals adaptations in red seaweeds to the harsh intertidal environment.</title>
        <authorList>
            <person name="Wang D."/>
            <person name="Mao Y."/>
        </authorList>
    </citation>
    <scope>NUCLEOTIDE SEQUENCE</scope>
    <source>
        <tissue evidence="1">Gametophyte</tissue>
    </source>
</reference>
<proteinExistence type="predicted"/>
<keyword evidence="2" id="KW-1185">Reference proteome</keyword>
<organism evidence="1 2">
    <name type="scientific">Pyropia yezoensis</name>
    <name type="common">Susabi-nori</name>
    <name type="synonym">Porphyra yezoensis</name>
    <dbReference type="NCBI Taxonomy" id="2788"/>
    <lineage>
        <taxon>Eukaryota</taxon>
        <taxon>Rhodophyta</taxon>
        <taxon>Bangiophyceae</taxon>
        <taxon>Bangiales</taxon>
        <taxon>Bangiaceae</taxon>
        <taxon>Pyropia</taxon>
    </lineage>
</organism>
<gene>
    <name evidence="1" type="ORF">I4F81_004530</name>
</gene>
<dbReference type="Proteomes" id="UP000798662">
    <property type="component" value="Chromosome 1"/>
</dbReference>
<accession>A0ACC3BW64</accession>
<evidence type="ECO:0000313" key="1">
    <source>
        <dbReference type="EMBL" id="KAK1861954.1"/>
    </source>
</evidence>
<protein>
    <submittedName>
        <fullName evidence="1">Uncharacterized protein</fullName>
    </submittedName>
</protein>
<comment type="caution">
    <text evidence="1">The sequence shown here is derived from an EMBL/GenBank/DDBJ whole genome shotgun (WGS) entry which is preliminary data.</text>
</comment>
<name>A0ACC3BW64_PYRYE</name>
<dbReference type="EMBL" id="CM020618">
    <property type="protein sequence ID" value="KAK1861954.1"/>
    <property type="molecule type" value="Genomic_DNA"/>
</dbReference>
<evidence type="ECO:0000313" key="2">
    <source>
        <dbReference type="Proteomes" id="UP000798662"/>
    </source>
</evidence>